<dbReference type="InterPro" id="IPR001623">
    <property type="entry name" value="DnaJ_domain"/>
</dbReference>
<dbReference type="Pfam" id="PF00226">
    <property type="entry name" value="DnaJ"/>
    <property type="match status" value="1"/>
</dbReference>
<dbReference type="STRING" id="1280837.A0A316V8A3"/>
<proteinExistence type="predicted"/>
<feature type="compositionally biased region" description="Acidic residues" evidence="4">
    <location>
        <begin position="119"/>
        <end position="130"/>
    </location>
</feature>
<dbReference type="InterPro" id="IPR018253">
    <property type="entry name" value="DnaJ_domain_CS"/>
</dbReference>
<dbReference type="SMART" id="SM00271">
    <property type="entry name" value="DnaJ"/>
    <property type="match status" value="1"/>
</dbReference>
<evidence type="ECO:0000256" key="4">
    <source>
        <dbReference type="SAM" id="MobiDB-lite"/>
    </source>
</evidence>
<dbReference type="CDD" id="cd06257">
    <property type="entry name" value="DnaJ"/>
    <property type="match status" value="1"/>
</dbReference>
<dbReference type="PANTHER" id="PTHR44157">
    <property type="entry name" value="DNAJ HOMOLOG SUBFAMILY C MEMBER 11"/>
    <property type="match status" value="1"/>
</dbReference>
<dbReference type="RefSeq" id="XP_025352007.1">
    <property type="nucleotide sequence ID" value="XM_025497462.1"/>
</dbReference>
<dbReference type="SUPFAM" id="SSF46565">
    <property type="entry name" value="Chaperone J-domain"/>
    <property type="match status" value="1"/>
</dbReference>
<dbReference type="InterPro" id="IPR036869">
    <property type="entry name" value="J_dom_sf"/>
</dbReference>
<dbReference type="InterPro" id="IPR052243">
    <property type="entry name" value="Mito_inner_membrane_organizer"/>
</dbReference>
<protein>
    <recommendedName>
        <fullName evidence="5">J domain-containing protein</fullName>
    </recommendedName>
</protein>
<dbReference type="Pfam" id="PF11875">
    <property type="entry name" value="DnaJ-like_C11_C"/>
    <property type="match status" value="1"/>
</dbReference>
<dbReference type="InterPro" id="IPR055225">
    <property type="entry name" value="DNAJC11-like_beta-barrel"/>
</dbReference>
<keyword evidence="2" id="KW-0472">Membrane</keyword>
<dbReference type="InterPro" id="IPR024586">
    <property type="entry name" value="DnaJ-like_C11_C"/>
</dbReference>
<name>A0A316V8A3_9BASI</name>
<dbReference type="PANTHER" id="PTHR44157:SF1">
    <property type="entry name" value="DNAJ HOMOLOG SUBFAMILY C MEMBER 11"/>
    <property type="match status" value="1"/>
</dbReference>
<dbReference type="AlphaFoldDB" id="A0A316V8A3"/>
<gene>
    <name evidence="6" type="ORF">FA14DRAFT_151104</name>
</gene>
<organism evidence="6 7">
    <name type="scientific">Meira miltonrushii</name>
    <dbReference type="NCBI Taxonomy" id="1280837"/>
    <lineage>
        <taxon>Eukaryota</taxon>
        <taxon>Fungi</taxon>
        <taxon>Dikarya</taxon>
        <taxon>Basidiomycota</taxon>
        <taxon>Ustilaginomycotina</taxon>
        <taxon>Exobasidiomycetes</taxon>
        <taxon>Exobasidiales</taxon>
        <taxon>Brachybasidiaceae</taxon>
        <taxon>Meira</taxon>
    </lineage>
</organism>
<dbReference type="PROSITE" id="PS00636">
    <property type="entry name" value="DNAJ_1"/>
    <property type="match status" value="1"/>
</dbReference>
<dbReference type="GO" id="GO:0005739">
    <property type="term" value="C:mitochondrion"/>
    <property type="evidence" value="ECO:0007669"/>
    <property type="project" value="GOC"/>
</dbReference>
<accession>A0A316V8A3</accession>
<feature type="compositionally biased region" description="Low complexity" evidence="4">
    <location>
        <begin position="32"/>
        <end position="49"/>
    </location>
</feature>
<dbReference type="OrthoDB" id="10250354at2759"/>
<dbReference type="GeneID" id="37019243"/>
<evidence type="ECO:0000313" key="7">
    <source>
        <dbReference type="Proteomes" id="UP000245771"/>
    </source>
</evidence>
<reference evidence="6 7" key="1">
    <citation type="journal article" date="2018" name="Mol. Biol. Evol.">
        <title>Broad Genomic Sampling Reveals a Smut Pathogenic Ancestry of the Fungal Clade Ustilaginomycotina.</title>
        <authorList>
            <person name="Kijpornyongpan T."/>
            <person name="Mondo S.J."/>
            <person name="Barry K."/>
            <person name="Sandor L."/>
            <person name="Lee J."/>
            <person name="Lipzen A."/>
            <person name="Pangilinan J."/>
            <person name="LaButti K."/>
            <person name="Hainaut M."/>
            <person name="Henrissat B."/>
            <person name="Grigoriev I.V."/>
            <person name="Spatafora J.W."/>
            <person name="Aime M.C."/>
        </authorList>
    </citation>
    <scope>NUCLEOTIDE SEQUENCE [LARGE SCALE GENOMIC DNA]</scope>
    <source>
        <strain evidence="6 7">MCA 3882</strain>
    </source>
</reference>
<evidence type="ECO:0000256" key="1">
    <source>
        <dbReference type="ARBA" id="ARBA00004370"/>
    </source>
</evidence>
<dbReference type="InParanoid" id="A0A316V8A3"/>
<dbReference type="Gene3D" id="1.10.287.110">
    <property type="entry name" value="DnaJ domain"/>
    <property type="match status" value="1"/>
</dbReference>
<dbReference type="Pfam" id="PF22774">
    <property type="entry name" value="DNAJC11_beta-barrel"/>
    <property type="match status" value="1"/>
</dbReference>
<dbReference type="GO" id="GO:0042407">
    <property type="term" value="P:cristae formation"/>
    <property type="evidence" value="ECO:0007669"/>
    <property type="project" value="TreeGrafter"/>
</dbReference>
<dbReference type="PROSITE" id="PS50076">
    <property type="entry name" value="DNAJ_2"/>
    <property type="match status" value="1"/>
</dbReference>
<evidence type="ECO:0000313" key="6">
    <source>
        <dbReference type="EMBL" id="PWN31705.1"/>
    </source>
</evidence>
<dbReference type="Proteomes" id="UP000245771">
    <property type="component" value="Unassembled WGS sequence"/>
</dbReference>
<evidence type="ECO:0000256" key="3">
    <source>
        <dbReference type="ARBA" id="ARBA00023186"/>
    </source>
</evidence>
<feature type="region of interest" description="Disordered" evidence="4">
    <location>
        <begin position="1"/>
        <end position="131"/>
    </location>
</feature>
<feature type="domain" description="J" evidence="5">
    <location>
        <begin position="131"/>
        <end position="199"/>
    </location>
</feature>
<dbReference type="FunCoup" id="A0A316V8A3">
    <property type="interactions" value="256"/>
</dbReference>
<dbReference type="GO" id="GO:0016020">
    <property type="term" value="C:membrane"/>
    <property type="evidence" value="ECO:0007669"/>
    <property type="project" value="UniProtKB-SubCell"/>
</dbReference>
<keyword evidence="7" id="KW-1185">Reference proteome</keyword>
<dbReference type="PRINTS" id="PR00625">
    <property type="entry name" value="JDOMAIN"/>
</dbReference>
<evidence type="ECO:0000256" key="2">
    <source>
        <dbReference type="ARBA" id="ARBA00023136"/>
    </source>
</evidence>
<evidence type="ECO:0000259" key="5">
    <source>
        <dbReference type="PROSITE" id="PS50076"/>
    </source>
</evidence>
<dbReference type="EMBL" id="KZ819607">
    <property type="protein sequence ID" value="PWN31705.1"/>
    <property type="molecule type" value="Genomic_DNA"/>
</dbReference>
<sequence length="767" mass="85507">MSDQQQRQSADSDDPYSERSYAEYFSSDEETNSASSASTSSSSRTSASSGNERQRSTASGSRQSNREKRFEFTHNPGGNDGSSDPTQREAGEEPLLGMGSSSQGRRADGFRNNPQAGQNDDEADEDDDTDAYYALLNVQKDASEDEIKDAYRSLAVALHPDKHPTPDLKVAAENRFRAVQKAYEVLSDAEKRSIYDHFGPKGLTRSWSLVRRSNAGGPRTAAEMREEWERMARQQKAEEMENRVRSKSEFTANLDATSLFCSAERVPRSKEVIQRIGEEIKQMEKEKGKSFDPGEHIEVQLPDVSFSERWARVGFTSLVGKHGWETPLTMYSRFLINGQMASKGGMGGGNVTGTLKTQWNPKLGTEASVTLLPPRVASLKGQYELTKFSFLSFVATGSTFKIPPALQLSFAQRLSEKTNMTGFTVFNTGTYTLGFWGKDVRLRSPQTPSITFGVSDRLGDGKGWTCQAGLGMEDQSLSLDYAYRPAILGSPKLRLGLTLGTRSGMTAFHSMERKITDHVRIGMGLHFGIPMGGVSLQLRFNRLGQKLVVPIQLSPEYRPELVAGCALIPGAGLLAAEHLYFRPRRRRNVQNRLVNLRTQHKDMIVQRKQAAAEAIHVLRGGARKRAHAEFSSGGLVIVQAYYGKRNSWPIFEENISPEELFRSVWGTAATNGHADPNEQAFAENTSSTPEDVNVDWWDVTIPVMMLVHKGQLIIPGDRQKHKLLGFFDPCMGERKHLIVRYLFRDRLHEVVVDDITQLTAPLRVHQL</sequence>
<comment type="subcellular location">
    <subcellularLocation>
        <location evidence="1">Membrane</location>
    </subcellularLocation>
</comment>
<keyword evidence="3" id="KW-0143">Chaperone</keyword>